<comment type="subcellular location">
    <subcellularLocation>
        <location evidence="2">Membrane</location>
    </subcellularLocation>
</comment>
<evidence type="ECO:0000256" key="1">
    <source>
        <dbReference type="ARBA" id="ARBA00001971"/>
    </source>
</evidence>
<dbReference type="Gene3D" id="1.10.630.10">
    <property type="entry name" value="Cytochrome P450"/>
    <property type="match status" value="1"/>
</dbReference>
<dbReference type="InterPro" id="IPR017972">
    <property type="entry name" value="Cyt_P450_CS"/>
</dbReference>
<keyword evidence="9 14" id="KW-0560">Oxidoreductase</keyword>
<dbReference type="GO" id="GO:0005506">
    <property type="term" value="F:iron ion binding"/>
    <property type="evidence" value="ECO:0007669"/>
    <property type="project" value="InterPro"/>
</dbReference>
<dbReference type="InterPro" id="IPR002401">
    <property type="entry name" value="Cyt_P450_E_grp-I"/>
</dbReference>
<evidence type="ECO:0000256" key="8">
    <source>
        <dbReference type="ARBA" id="ARBA00022989"/>
    </source>
</evidence>
<dbReference type="GO" id="GO:0016705">
    <property type="term" value="F:oxidoreductase activity, acting on paired donors, with incorporation or reduction of molecular oxygen"/>
    <property type="evidence" value="ECO:0007669"/>
    <property type="project" value="InterPro"/>
</dbReference>
<dbReference type="CDD" id="cd11061">
    <property type="entry name" value="CYP67-like"/>
    <property type="match status" value="1"/>
</dbReference>
<keyword evidence="5 13" id="KW-0349">Heme</keyword>
<dbReference type="PROSITE" id="PS00086">
    <property type="entry name" value="CYTOCHROME_P450"/>
    <property type="match status" value="1"/>
</dbReference>
<dbReference type="GO" id="GO:1902181">
    <property type="term" value="P:verruculogen biosynthetic process"/>
    <property type="evidence" value="ECO:0007669"/>
    <property type="project" value="UniProtKB-ARBA"/>
</dbReference>
<proteinExistence type="inferred from homology"/>
<dbReference type="InterPro" id="IPR001128">
    <property type="entry name" value="Cyt_P450"/>
</dbReference>
<keyword evidence="17" id="KW-1185">Reference proteome</keyword>
<evidence type="ECO:0000256" key="7">
    <source>
        <dbReference type="ARBA" id="ARBA00022723"/>
    </source>
</evidence>
<dbReference type="Pfam" id="PF00067">
    <property type="entry name" value="p450"/>
    <property type="match status" value="1"/>
</dbReference>
<dbReference type="InterPro" id="IPR036396">
    <property type="entry name" value="Cyt_P450_sf"/>
</dbReference>
<dbReference type="FunFam" id="1.10.630.10:FF:000063">
    <property type="entry name" value="Cytochrome P450 monooxygenase"/>
    <property type="match status" value="1"/>
</dbReference>
<comment type="similarity">
    <text evidence="4 14">Belongs to the cytochrome P450 family.</text>
</comment>
<dbReference type="OrthoDB" id="1470350at2759"/>
<dbReference type="PRINTS" id="PR00385">
    <property type="entry name" value="P450"/>
</dbReference>
<dbReference type="GO" id="GO:0016020">
    <property type="term" value="C:membrane"/>
    <property type="evidence" value="ECO:0007669"/>
    <property type="project" value="UniProtKB-SubCell"/>
</dbReference>
<evidence type="ECO:0000256" key="9">
    <source>
        <dbReference type="ARBA" id="ARBA00023002"/>
    </source>
</evidence>
<dbReference type="PANTHER" id="PTHR24305:SF237">
    <property type="entry name" value="CYTOCHROME P450 MONOOXYGENASE ATNE-RELATED"/>
    <property type="match status" value="1"/>
</dbReference>
<dbReference type="SUPFAM" id="SSF48264">
    <property type="entry name" value="Cytochrome P450"/>
    <property type="match status" value="1"/>
</dbReference>
<keyword evidence="11 14" id="KW-0503">Monooxygenase</keyword>
<dbReference type="GO" id="GO:0004497">
    <property type="term" value="F:monooxygenase activity"/>
    <property type="evidence" value="ECO:0007669"/>
    <property type="project" value="UniProtKB-KW"/>
</dbReference>
<evidence type="ECO:0000313" key="16">
    <source>
        <dbReference type="EMBL" id="PVH95123.1"/>
    </source>
</evidence>
<dbReference type="PANTHER" id="PTHR24305">
    <property type="entry name" value="CYTOCHROME P450"/>
    <property type="match status" value="1"/>
</dbReference>
<protein>
    <submittedName>
        <fullName evidence="16">Putative cytochrome P450</fullName>
    </submittedName>
</protein>
<evidence type="ECO:0000256" key="12">
    <source>
        <dbReference type="ARBA" id="ARBA00023136"/>
    </source>
</evidence>
<dbReference type="GO" id="GO:0020037">
    <property type="term" value="F:heme binding"/>
    <property type="evidence" value="ECO:0007669"/>
    <property type="project" value="InterPro"/>
</dbReference>
<evidence type="ECO:0000313" key="17">
    <source>
        <dbReference type="Proteomes" id="UP000244855"/>
    </source>
</evidence>
<evidence type="ECO:0000256" key="11">
    <source>
        <dbReference type="ARBA" id="ARBA00023033"/>
    </source>
</evidence>
<evidence type="ECO:0000256" key="5">
    <source>
        <dbReference type="ARBA" id="ARBA00022617"/>
    </source>
</evidence>
<accession>A0A2V1DC40</accession>
<keyword evidence="7 13" id="KW-0479">Metal-binding</keyword>
<comment type="cofactor">
    <cofactor evidence="1 13">
        <name>heme</name>
        <dbReference type="ChEBI" id="CHEBI:30413"/>
    </cofactor>
</comment>
<evidence type="ECO:0000256" key="13">
    <source>
        <dbReference type="PIRSR" id="PIRSR602401-1"/>
    </source>
</evidence>
<evidence type="ECO:0000256" key="6">
    <source>
        <dbReference type="ARBA" id="ARBA00022692"/>
    </source>
</evidence>
<dbReference type="InterPro" id="IPR050121">
    <property type="entry name" value="Cytochrome_P450_monoxygenase"/>
</dbReference>
<evidence type="ECO:0000256" key="14">
    <source>
        <dbReference type="RuleBase" id="RU000461"/>
    </source>
</evidence>
<gene>
    <name evidence="16" type="ORF">DM02DRAFT_691471</name>
</gene>
<comment type="pathway">
    <text evidence="3">Mycotoxin biosynthesis.</text>
</comment>
<organism evidence="16 17">
    <name type="scientific">Periconia macrospinosa</name>
    <dbReference type="NCBI Taxonomy" id="97972"/>
    <lineage>
        <taxon>Eukaryota</taxon>
        <taxon>Fungi</taxon>
        <taxon>Dikarya</taxon>
        <taxon>Ascomycota</taxon>
        <taxon>Pezizomycotina</taxon>
        <taxon>Dothideomycetes</taxon>
        <taxon>Pleosporomycetidae</taxon>
        <taxon>Pleosporales</taxon>
        <taxon>Massarineae</taxon>
        <taxon>Periconiaceae</taxon>
        <taxon>Periconia</taxon>
    </lineage>
</organism>
<keyword evidence="6 15" id="KW-0812">Transmembrane</keyword>
<evidence type="ECO:0000256" key="3">
    <source>
        <dbReference type="ARBA" id="ARBA00004685"/>
    </source>
</evidence>
<feature type="binding site" description="axial binding residue" evidence="13">
    <location>
        <position position="457"/>
    </location>
    <ligand>
        <name>heme</name>
        <dbReference type="ChEBI" id="CHEBI:30413"/>
    </ligand>
    <ligandPart>
        <name>Fe</name>
        <dbReference type="ChEBI" id="CHEBI:18248"/>
    </ligandPart>
</feature>
<dbReference type="AlphaFoldDB" id="A0A2V1DC40"/>
<dbReference type="STRING" id="97972.A0A2V1DC40"/>
<evidence type="ECO:0000256" key="4">
    <source>
        <dbReference type="ARBA" id="ARBA00010617"/>
    </source>
</evidence>
<evidence type="ECO:0000256" key="10">
    <source>
        <dbReference type="ARBA" id="ARBA00023004"/>
    </source>
</evidence>
<evidence type="ECO:0000256" key="2">
    <source>
        <dbReference type="ARBA" id="ARBA00004370"/>
    </source>
</evidence>
<dbReference type="Proteomes" id="UP000244855">
    <property type="component" value="Unassembled WGS sequence"/>
</dbReference>
<name>A0A2V1DC40_9PLEO</name>
<feature type="transmembrane region" description="Helical" evidence="15">
    <location>
        <begin position="12"/>
        <end position="35"/>
    </location>
</feature>
<keyword evidence="10 13" id="KW-0408">Iron</keyword>
<dbReference type="PRINTS" id="PR00463">
    <property type="entry name" value="EP450I"/>
</dbReference>
<evidence type="ECO:0000256" key="15">
    <source>
        <dbReference type="SAM" id="Phobius"/>
    </source>
</evidence>
<reference evidence="16 17" key="1">
    <citation type="journal article" date="2018" name="Sci. Rep.">
        <title>Comparative genomics provides insights into the lifestyle and reveals functional heterogeneity of dark septate endophytic fungi.</title>
        <authorList>
            <person name="Knapp D.G."/>
            <person name="Nemeth J.B."/>
            <person name="Barry K."/>
            <person name="Hainaut M."/>
            <person name="Henrissat B."/>
            <person name="Johnson J."/>
            <person name="Kuo A."/>
            <person name="Lim J.H.P."/>
            <person name="Lipzen A."/>
            <person name="Nolan M."/>
            <person name="Ohm R.A."/>
            <person name="Tamas L."/>
            <person name="Grigoriev I.V."/>
            <person name="Spatafora J.W."/>
            <person name="Nagy L.G."/>
            <person name="Kovacs G.M."/>
        </authorList>
    </citation>
    <scope>NUCLEOTIDE SEQUENCE [LARGE SCALE GENOMIC DNA]</scope>
    <source>
        <strain evidence="16 17">DSE2036</strain>
    </source>
</reference>
<dbReference type="EMBL" id="KZ805508">
    <property type="protein sequence ID" value="PVH95123.1"/>
    <property type="molecule type" value="Genomic_DNA"/>
</dbReference>
<sequence length="500" mass="55632">MLHLDSSTNRFVLLVATTSISTVLALFGVIIYRLYFHAYAKYPGPLLAKITSWYSVYHTYIGDLHTDIWKCHEKYGNVVRYAPNRLLINTEQGLRSIYSHGRNVRKSKSYHRISLVKGVEATQSVVNQQVHAKLRRILSQGLSDSYLRSFATEIQAVAAILCERLGETQDGYVGDDEWTSPKNMAHWCDYFTFDVMSRLVFGSSYDMLSSAENRWIVGAIEGQLRRISFLNQLPEAEDLGLHRLLFPNARRRALGLSRKSKAMMEARTSDKPTTQNHPRADLLSVLLAAKDPETGESLSQAQLWAESNLLIIAGSDTTSTALAATFFYLTRHPRAYQRATREVRSACRSAGGVAQGVELASCVYLRACITEAMRLSPPASGALWREVLPGGITIGDMYIPEGYDVGTGIYALHHNAEYFPEPFAFRPERWMPEEVGKEAVARASAANTTFSIGPRNCVGKSFAMIEMCMAMASVICEFDFRATKGKEGRVGEGSGAFEGQ</sequence>
<keyword evidence="12 15" id="KW-0472">Membrane</keyword>
<keyword evidence="8 15" id="KW-1133">Transmembrane helix</keyword>